<gene>
    <name evidence="2" type="ORF">SAMN04489717_0097</name>
</gene>
<proteinExistence type="predicted"/>
<dbReference type="STRING" id="117157.SAMN04489717_0097"/>
<protein>
    <recommendedName>
        <fullName evidence="1">DUF397 domain-containing protein</fullName>
    </recommendedName>
</protein>
<keyword evidence="3" id="KW-1185">Reference proteome</keyword>
<evidence type="ECO:0000313" key="2">
    <source>
        <dbReference type="EMBL" id="SDR69242.1"/>
    </source>
</evidence>
<dbReference type="RefSeq" id="WP_092649514.1">
    <property type="nucleotide sequence ID" value="NZ_LT629732.1"/>
</dbReference>
<dbReference type="OrthoDB" id="3296416at2"/>
<feature type="domain" description="DUF397" evidence="1">
    <location>
        <begin position="8"/>
        <end position="60"/>
    </location>
</feature>
<dbReference type="EMBL" id="LT629732">
    <property type="protein sequence ID" value="SDR69242.1"/>
    <property type="molecule type" value="Genomic_DNA"/>
</dbReference>
<dbReference type="InterPro" id="IPR007278">
    <property type="entry name" value="DUF397"/>
</dbReference>
<evidence type="ECO:0000313" key="3">
    <source>
        <dbReference type="Proteomes" id="UP000198983"/>
    </source>
</evidence>
<evidence type="ECO:0000259" key="1">
    <source>
        <dbReference type="Pfam" id="PF04149"/>
    </source>
</evidence>
<organism evidence="2 3">
    <name type="scientific">Actinopolymorpha singaporensis</name>
    <dbReference type="NCBI Taxonomy" id="117157"/>
    <lineage>
        <taxon>Bacteria</taxon>
        <taxon>Bacillati</taxon>
        <taxon>Actinomycetota</taxon>
        <taxon>Actinomycetes</taxon>
        <taxon>Propionibacteriales</taxon>
        <taxon>Actinopolymorphaceae</taxon>
        <taxon>Actinopolymorpha</taxon>
    </lineage>
</organism>
<dbReference type="Proteomes" id="UP000198983">
    <property type="component" value="Chromosome I"/>
</dbReference>
<accession>A0A1H1L4N7</accession>
<name>A0A1H1L4N7_9ACTN</name>
<sequence>MKVDLSRARWRKASASVGMSNCVEVADLGAQLAVRDSKDRQGPKLVFGAGSWSSFVGGAKKGEFDLR</sequence>
<dbReference type="Pfam" id="PF04149">
    <property type="entry name" value="DUF397"/>
    <property type="match status" value="1"/>
</dbReference>
<dbReference type="AlphaFoldDB" id="A0A1H1L4N7"/>
<reference evidence="2 3" key="1">
    <citation type="submission" date="2016-10" db="EMBL/GenBank/DDBJ databases">
        <authorList>
            <person name="de Groot N.N."/>
        </authorList>
    </citation>
    <scope>NUCLEOTIDE SEQUENCE [LARGE SCALE GENOMIC DNA]</scope>
    <source>
        <strain evidence="2 3">DSM 22024</strain>
    </source>
</reference>